<evidence type="ECO:0000313" key="2">
    <source>
        <dbReference type="Proteomes" id="UP000245539"/>
    </source>
</evidence>
<dbReference type="EMBL" id="QGKM01000119">
    <property type="protein sequence ID" value="PWQ92113.1"/>
    <property type="molecule type" value="Genomic_DNA"/>
</dbReference>
<evidence type="ECO:0000313" key="1">
    <source>
        <dbReference type="EMBL" id="PWQ92113.1"/>
    </source>
</evidence>
<dbReference type="OrthoDB" id="8449527at2"/>
<dbReference type="AlphaFoldDB" id="A0A317C416"/>
<keyword evidence="2" id="KW-1185">Reference proteome</keyword>
<reference evidence="1 2" key="1">
    <citation type="submission" date="2018-05" db="EMBL/GenBank/DDBJ databases">
        <title>Leucothrix arctica sp. nov., isolated from Arctic seawater.</title>
        <authorList>
            <person name="Choi A."/>
            <person name="Baek K."/>
        </authorList>
    </citation>
    <scope>NUCLEOTIDE SEQUENCE [LARGE SCALE GENOMIC DNA]</scope>
    <source>
        <strain evidence="1 2">JCM 18388</strain>
    </source>
</reference>
<accession>A0A317C416</accession>
<protein>
    <submittedName>
        <fullName evidence="1">Transcriptional regulator</fullName>
    </submittedName>
</protein>
<dbReference type="Pfam" id="PF25212">
    <property type="entry name" value="HVO_A0114"/>
    <property type="match status" value="1"/>
</dbReference>
<dbReference type="Proteomes" id="UP000245539">
    <property type="component" value="Unassembled WGS sequence"/>
</dbReference>
<dbReference type="InterPro" id="IPR036388">
    <property type="entry name" value="WH-like_DNA-bd_sf"/>
</dbReference>
<organism evidence="1 2">
    <name type="scientific">Leucothrix pacifica</name>
    <dbReference type="NCBI Taxonomy" id="1247513"/>
    <lineage>
        <taxon>Bacteria</taxon>
        <taxon>Pseudomonadati</taxon>
        <taxon>Pseudomonadota</taxon>
        <taxon>Gammaproteobacteria</taxon>
        <taxon>Thiotrichales</taxon>
        <taxon>Thiotrichaceae</taxon>
        <taxon>Leucothrix</taxon>
    </lineage>
</organism>
<proteinExistence type="predicted"/>
<dbReference type="SUPFAM" id="SSF46785">
    <property type="entry name" value="Winged helix' DNA-binding domain"/>
    <property type="match status" value="1"/>
</dbReference>
<dbReference type="InterPro" id="IPR036390">
    <property type="entry name" value="WH_DNA-bd_sf"/>
</dbReference>
<name>A0A317C416_9GAMM</name>
<dbReference type="RefSeq" id="WP_109839960.1">
    <property type="nucleotide sequence ID" value="NZ_QGKM01000119.1"/>
</dbReference>
<gene>
    <name evidence="1" type="ORF">DKW60_22825</name>
</gene>
<sequence length="122" mass="13871">MKVMNVGIMSREDYKNRTIAIARGVYKPKPSEPKVWFESIKSLSQVLSNENQELLKLIVERKPQSLTELEQISHRKKSNLSRTLKTLENYGIVSLTKESGKVVPTVQATDFEVKFGLNTAAY</sequence>
<dbReference type="Gene3D" id="1.10.10.10">
    <property type="entry name" value="Winged helix-like DNA-binding domain superfamily/Winged helix DNA-binding domain"/>
    <property type="match status" value="1"/>
</dbReference>
<comment type="caution">
    <text evidence="1">The sequence shown here is derived from an EMBL/GenBank/DDBJ whole genome shotgun (WGS) entry which is preliminary data.</text>
</comment>